<keyword evidence="2" id="KW-1185">Reference proteome</keyword>
<dbReference type="Proteomes" id="UP000286415">
    <property type="component" value="Unassembled WGS sequence"/>
</dbReference>
<protein>
    <submittedName>
        <fullName evidence="1">Uncharacterized protein</fullName>
    </submittedName>
</protein>
<comment type="caution">
    <text evidence="1">The sequence shown here is derived from an EMBL/GenBank/DDBJ whole genome shotgun (WGS) entry which is preliminary data.</text>
</comment>
<evidence type="ECO:0000313" key="1">
    <source>
        <dbReference type="EMBL" id="KAG5443741.1"/>
    </source>
</evidence>
<name>A0A8T1M4U0_CLOSI</name>
<proteinExistence type="predicted"/>
<dbReference type="EMBL" id="NIRI02000056">
    <property type="protein sequence ID" value="KAG5443741.1"/>
    <property type="molecule type" value="Genomic_DNA"/>
</dbReference>
<gene>
    <name evidence="1" type="ORF">CSKR_202863</name>
</gene>
<evidence type="ECO:0000313" key="2">
    <source>
        <dbReference type="Proteomes" id="UP000286415"/>
    </source>
</evidence>
<accession>A0A8T1M4U0</accession>
<organism evidence="1 2">
    <name type="scientific">Clonorchis sinensis</name>
    <name type="common">Chinese liver fluke</name>
    <dbReference type="NCBI Taxonomy" id="79923"/>
    <lineage>
        <taxon>Eukaryota</taxon>
        <taxon>Metazoa</taxon>
        <taxon>Spiralia</taxon>
        <taxon>Lophotrochozoa</taxon>
        <taxon>Platyhelminthes</taxon>
        <taxon>Trematoda</taxon>
        <taxon>Digenea</taxon>
        <taxon>Opisthorchiida</taxon>
        <taxon>Opisthorchiata</taxon>
        <taxon>Opisthorchiidae</taxon>
        <taxon>Clonorchis</taxon>
    </lineage>
</organism>
<dbReference type="AlphaFoldDB" id="A0A8T1M4U0"/>
<sequence>MLPMLSTLLDCRCYCYLLYVLSLILTCLNNSEFQIVARSPIGKQIHRTSICDNLSSRPGCGQQPSIT</sequence>
<reference evidence="1 2" key="1">
    <citation type="journal article" date="2018" name="Biotechnol. Adv.">
        <title>Improved genomic resources and new bioinformatic workflow for the carcinogenic parasite Clonorchis sinensis: Biotechnological implications.</title>
        <authorList>
            <person name="Wang D."/>
            <person name="Korhonen P.K."/>
            <person name="Gasser R.B."/>
            <person name="Young N.D."/>
        </authorList>
    </citation>
    <scope>NUCLEOTIDE SEQUENCE [LARGE SCALE GENOMIC DNA]</scope>
    <source>
        <strain evidence="1">Cs-k2</strain>
    </source>
</reference>
<reference evidence="1 2" key="2">
    <citation type="journal article" date="2021" name="Genomics">
        <title>High-quality reference genome for Clonorchis sinensis.</title>
        <authorList>
            <person name="Young N.D."/>
            <person name="Stroehlein A.J."/>
            <person name="Kinkar L."/>
            <person name="Wang T."/>
            <person name="Sohn W.M."/>
            <person name="Chang B.C.H."/>
            <person name="Kaur P."/>
            <person name="Weisz D."/>
            <person name="Dudchenko O."/>
            <person name="Aiden E.L."/>
            <person name="Korhonen P.K."/>
            <person name="Gasser R.B."/>
        </authorList>
    </citation>
    <scope>NUCLEOTIDE SEQUENCE [LARGE SCALE GENOMIC DNA]</scope>
    <source>
        <strain evidence="1">Cs-k2</strain>
    </source>
</reference>